<evidence type="ECO:0000313" key="3">
    <source>
        <dbReference type="Proteomes" id="UP001642409"/>
    </source>
</evidence>
<dbReference type="Proteomes" id="UP001642409">
    <property type="component" value="Unassembled WGS sequence"/>
</dbReference>
<accession>A0AA86TAK3</accession>
<dbReference type="AlphaFoldDB" id="A0AA86TAK3"/>
<evidence type="ECO:0000313" key="1">
    <source>
        <dbReference type="EMBL" id="CAI9913674.1"/>
    </source>
</evidence>
<protein>
    <submittedName>
        <fullName evidence="2">Hypothetical_protein</fullName>
    </submittedName>
</protein>
<organism evidence="1">
    <name type="scientific">Hexamita inflata</name>
    <dbReference type="NCBI Taxonomy" id="28002"/>
    <lineage>
        <taxon>Eukaryota</taxon>
        <taxon>Metamonada</taxon>
        <taxon>Diplomonadida</taxon>
        <taxon>Hexamitidae</taxon>
        <taxon>Hexamitinae</taxon>
        <taxon>Hexamita</taxon>
    </lineage>
</organism>
<dbReference type="EMBL" id="CATOUU010000032">
    <property type="protein sequence ID" value="CAI9913674.1"/>
    <property type="molecule type" value="Genomic_DNA"/>
</dbReference>
<reference evidence="2 3" key="2">
    <citation type="submission" date="2024-07" db="EMBL/GenBank/DDBJ databases">
        <authorList>
            <person name="Akdeniz Z."/>
        </authorList>
    </citation>
    <scope>NUCLEOTIDE SEQUENCE [LARGE SCALE GENOMIC DNA]</scope>
</reference>
<dbReference type="EMBL" id="CAXDID020000384">
    <property type="protein sequence ID" value="CAL6085120.1"/>
    <property type="molecule type" value="Genomic_DNA"/>
</dbReference>
<keyword evidence="3" id="KW-1185">Reference proteome</keyword>
<reference evidence="1" key="1">
    <citation type="submission" date="2023-06" db="EMBL/GenBank/DDBJ databases">
        <authorList>
            <person name="Kurt Z."/>
        </authorList>
    </citation>
    <scope>NUCLEOTIDE SEQUENCE</scope>
</reference>
<comment type="caution">
    <text evidence="1">The sequence shown here is derived from an EMBL/GenBank/DDBJ whole genome shotgun (WGS) entry which is preliminary data.</text>
</comment>
<proteinExistence type="predicted"/>
<sequence>MVSGSTRSVPFCAVERRCRGGGCRDRRFRALGTAVLRFYLAVFGGKCSQRGSVCDLRQGFEGRNLESGLDCENLVQYQQRSKATFRPSRVILAARWRTKNKINSSSTASKNSQQK</sequence>
<gene>
    <name evidence="1" type="ORF">HINF_LOCUS1319</name>
    <name evidence="2" type="ORF">HINF_LOCUS62529</name>
</gene>
<name>A0AA86TAK3_9EUKA</name>
<evidence type="ECO:0000313" key="2">
    <source>
        <dbReference type="EMBL" id="CAL6085120.1"/>
    </source>
</evidence>